<dbReference type="SUPFAM" id="SSF47413">
    <property type="entry name" value="lambda repressor-like DNA-binding domains"/>
    <property type="match status" value="1"/>
</dbReference>
<dbReference type="PROSITE" id="PS50943">
    <property type="entry name" value="HTH_CROC1"/>
    <property type="match status" value="1"/>
</dbReference>
<keyword evidence="2" id="KW-0472">Membrane</keyword>
<dbReference type="AlphaFoldDB" id="A0A193FWP7"/>
<dbReference type="RefSeq" id="WP_066668973.1">
    <property type="nucleotide sequence ID" value="NZ_CP016171.1"/>
</dbReference>
<evidence type="ECO:0000313" key="4">
    <source>
        <dbReference type="EMBL" id="ANN71449.1"/>
    </source>
</evidence>
<reference evidence="4 5" key="1">
    <citation type="submission" date="2016-06" db="EMBL/GenBank/DDBJ databases">
        <title>Complete genome sequences of Bordetella bronchialis and Bordetella flabilis.</title>
        <authorList>
            <person name="LiPuma J.J."/>
            <person name="Spilker T."/>
        </authorList>
    </citation>
    <scope>NUCLEOTIDE SEQUENCE [LARGE SCALE GENOMIC DNA]</scope>
    <source>
        <strain evidence="4 5">AU17976</strain>
    </source>
</reference>
<dbReference type="STRING" id="463025.BAU08_09000"/>
<gene>
    <name evidence="4" type="ORF">BAU08_09000</name>
</gene>
<dbReference type="SMART" id="SM00530">
    <property type="entry name" value="HTH_XRE"/>
    <property type="match status" value="1"/>
</dbReference>
<organism evidence="4 5">
    <name type="scientific">Bordetella bronchialis</name>
    <dbReference type="NCBI Taxonomy" id="463025"/>
    <lineage>
        <taxon>Bacteria</taxon>
        <taxon>Pseudomonadati</taxon>
        <taxon>Pseudomonadota</taxon>
        <taxon>Betaproteobacteria</taxon>
        <taxon>Burkholderiales</taxon>
        <taxon>Alcaligenaceae</taxon>
        <taxon>Bordetella</taxon>
    </lineage>
</organism>
<name>A0A193FWP7_9BORD</name>
<feature type="transmembrane region" description="Helical" evidence="2">
    <location>
        <begin position="127"/>
        <end position="146"/>
    </location>
</feature>
<feature type="region of interest" description="Disordered" evidence="1">
    <location>
        <begin position="1"/>
        <end position="20"/>
    </location>
</feature>
<dbReference type="InterPro" id="IPR001387">
    <property type="entry name" value="Cro/C1-type_HTH"/>
</dbReference>
<feature type="domain" description="HTH cro/C1-type" evidence="3">
    <location>
        <begin position="27"/>
        <end position="56"/>
    </location>
</feature>
<dbReference type="InterPro" id="IPR050400">
    <property type="entry name" value="Bact_Cytoskel_RodZ"/>
</dbReference>
<feature type="compositionally biased region" description="Polar residues" evidence="1">
    <location>
        <begin position="103"/>
        <end position="113"/>
    </location>
</feature>
<evidence type="ECO:0000256" key="1">
    <source>
        <dbReference type="SAM" id="MobiDB-lite"/>
    </source>
</evidence>
<feature type="region of interest" description="Disordered" evidence="1">
    <location>
        <begin position="99"/>
        <end position="120"/>
    </location>
</feature>
<evidence type="ECO:0000256" key="2">
    <source>
        <dbReference type="SAM" id="Phobius"/>
    </source>
</evidence>
<dbReference type="GO" id="GO:0003677">
    <property type="term" value="F:DNA binding"/>
    <property type="evidence" value="ECO:0007669"/>
    <property type="project" value="InterPro"/>
</dbReference>
<dbReference type="EMBL" id="CP016171">
    <property type="protein sequence ID" value="ANN71449.1"/>
    <property type="molecule type" value="Genomic_DNA"/>
</dbReference>
<proteinExistence type="predicted"/>
<dbReference type="Proteomes" id="UP000092213">
    <property type="component" value="Chromosome"/>
</dbReference>
<dbReference type="CDD" id="cd00093">
    <property type="entry name" value="HTH_XRE"/>
    <property type="match status" value="1"/>
</dbReference>
<dbReference type="Gene3D" id="1.10.260.40">
    <property type="entry name" value="lambda repressor-like DNA-binding domains"/>
    <property type="match status" value="1"/>
</dbReference>
<dbReference type="PANTHER" id="PTHR34475:SF1">
    <property type="entry name" value="CYTOSKELETON PROTEIN RODZ"/>
    <property type="match status" value="1"/>
</dbReference>
<evidence type="ECO:0000313" key="5">
    <source>
        <dbReference type="Proteomes" id="UP000092213"/>
    </source>
</evidence>
<accession>A0A193FWP7</accession>
<dbReference type="PANTHER" id="PTHR34475">
    <property type="match status" value="1"/>
</dbReference>
<keyword evidence="2" id="KW-0812">Transmembrane</keyword>
<keyword evidence="2" id="KW-1133">Transmembrane helix</keyword>
<dbReference type="InterPro" id="IPR010982">
    <property type="entry name" value="Lambda_DNA-bd_dom_sf"/>
</dbReference>
<sequence length="164" mass="17483">MSDNASATVSTQPGANAAGQSAVGDALRALRVSKGWSLEEVAGRIKFAPRQIAALEEERWADLPQGISLRGLVRSYARLLGADPEAIIASLEPHMRGGAPARLTNQGALQSPRGTIPAEEERSSSSWGWLVVILLVIAAAVAYGVWQGWLPTHWLPGWLSRSGH</sequence>
<evidence type="ECO:0000259" key="3">
    <source>
        <dbReference type="PROSITE" id="PS50943"/>
    </source>
</evidence>
<feature type="compositionally biased region" description="Polar residues" evidence="1">
    <location>
        <begin position="1"/>
        <end position="14"/>
    </location>
</feature>
<dbReference type="Pfam" id="PF13413">
    <property type="entry name" value="HTH_25"/>
    <property type="match status" value="1"/>
</dbReference>
<protein>
    <submittedName>
        <fullName evidence="4">Transcriptional regulator</fullName>
    </submittedName>
</protein>